<evidence type="ECO:0000313" key="9">
    <source>
        <dbReference type="Proteomes" id="UP000087766"/>
    </source>
</evidence>
<evidence type="ECO:0000256" key="5">
    <source>
        <dbReference type="ARBA" id="ARBA00023242"/>
    </source>
</evidence>
<dbReference type="SMR" id="A0A1S3TQ51"/>
<dbReference type="Proteomes" id="UP000087766">
    <property type="component" value="Chromosome 3"/>
</dbReference>
<keyword evidence="5" id="KW-0539">Nucleus</keyword>
<dbReference type="InterPro" id="IPR044810">
    <property type="entry name" value="WRKY_plant"/>
</dbReference>
<dbReference type="FunFam" id="2.20.25.80:FF:000003">
    <property type="entry name" value="WRKY transcription factor 57"/>
    <property type="match status" value="1"/>
</dbReference>
<comment type="subcellular location">
    <subcellularLocation>
        <location evidence="1">Nucleus</location>
    </subcellularLocation>
</comment>
<feature type="compositionally biased region" description="Basic and acidic residues" evidence="6">
    <location>
        <begin position="197"/>
        <end position="209"/>
    </location>
</feature>
<dbReference type="PROSITE" id="PS50811">
    <property type="entry name" value="WRKY"/>
    <property type="match status" value="1"/>
</dbReference>
<evidence type="ECO:0000256" key="4">
    <source>
        <dbReference type="ARBA" id="ARBA00023163"/>
    </source>
</evidence>
<reference evidence="10" key="2">
    <citation type="submission" date="2025-08" db="UniProtKB">
        <authorList>
            <consortium name="RefSeq"/>
        </authorList>
    </citation>
    <scope>IDENTIFICATION</scope>
    <source>
        <tissue evidence="10">Leaf</tissue>
    </source>
</reference>
<evidence type="ECO:0000313" key="10">
    <source>
        <dbReference type="RefSeq" id="XP_014495886.2"/>
    </source>
</evidence>
<dbReference type="Gene3D" id="2.20.25.80">
    <property type="entry name" value="WRKY domain"/>
    <property type="match status" value="1"/>
</dbReference>
<dbReference type="GO" id="GO:0003700">
    <property type="term" value="F:DNA-binding transcription factor activity"/>
    <property type="evidence" value="ECO:0007669"/>
    <property type="project" value="InterPro"/>
</dbReference>
<dbReference type="Pfam" id="PF03106">
    <property type="entry name" value="WRKY"/>
    <property type="match status" value="1"/>
</dbReference>
<dbReference type="Gramene" id="Vradi03g06620.1">
    <property type="protein sequence ID" value="Vradi03g06620.1"/>
    <property type="gene ID" value="Vradi03g06620"/>
</dbReference>
<dbReference type="GO" id="GO:0005634">
    <property type="term" value="C:nucleus"/>
    <property type="evidence" value="ECO:0007669"/>
    <property type="project" value="UniProtKB-SubCell"/>
</dbReference>
<feature type="domain" description="WRKY" evidence="8">
    <location>
        <begin position="276"/>
        <end position="341"/>
    </location>
</feature>
<evidence type="ECO:0000256" key="6">
    <source>
        <dbReference type="SAM" id="MobiDB-lite"/>
    </source>
</evidence>
<keyword evidence="2" id="KW-0805">Transcription regulation</keyword>
<dbReference type="PANTHER" id="PTHR31221">
    <property type="entry name" value="WRKY TRANSCRIPTION FACTOR PROTEIN 1-RELATED"/>
    <property type="match status" value="1"/>
</dbReference>
<reference evidence="9" key="1">
    <citation type="journal article" date="2014" name="Nat. Commun.">
        <title>Genome sequence of mungbean and insights into evolution within Vigna species.</title>
        <authorList>
            <person name="Kang Y.J."/>
            <person name="Kim S.K."/>
            <person name="Kim M.Y."/>
            <person name="Lestari P."/>
            <person name="Kim K.H."/>
            <person name="Ha B.K."/>
            <person name="Jun T.H."/>
            <person name="Hwang W.J."/>
            <person name="Lee T."/>
            <person name="Lee J."/>
            <person name="Shim S."/>
            <person name="Yoon M.Y."/>
            <person name="Jang Y.E."/>
            <person name="Han K.S."/>
            <person name="Taeprayoon P."/>
            <person name="Yoon N."/>
            <person name="Somta P."/>
            <person name="Tanya P."/>
            <person name="Kim K.S."/>
            <person name="Gwag J.G."/>
            <person name="Moon J.K."/>
            <person name="Lee Y.H."/>
            <person name="Park B.S."/>
            <person name="Bombarely A."/>
            <person name="Doyle J.J."/>
            <person name="Jackson S.A."/>
            <person name="Schafleitner R."/>
            <person name="Srinives P."/>
            <person name="Varshney R.K."/>
            <person name="Lee S.H."/>
        </authorList>
    </citation>
    <scope>NUCLEOTIDE SEQUENCE [LARGE SCALE GENOMIC DNA]</scope>
    <source>
        <strain evidence="9">cv. VC1973A</strain>
    </source>
</reference>
<evidence type="ECO:0000256" key="3">
    <source>
        <dbReference type="ARBA" id="ARBA00023125"/>
    </source>
</evidence>
<keyword evidence="7" id="KW-0472">Membrane</keyword>
<dbReference type="GO" id="GO:0043565">
    <property type="term" value="F:sequence-specific DNA binding"/>
    <property type="evidence" value="ECO:0007669"/>
    <property type="project" value="InterPro"/>
</dbReference>
<dbReference type="SUPFAM" id="SSF118290">
    <property type="entry name" value="WRKY DNA-binding domain"/>
    <property type="match status" value="1"/>
</dbReference>
<evidence type="ECO:0000256" key="1">
    <source>
        <dbReference type="ARBA" id="ARBA00004123"/>
    </source>
</evidence>
<keyword evidence="3" id="KW-0238">DNA-binding</keyword>
<dbReference type="PANTHER" id="PTHR31221:SF289">
    <property type="entry name" value="WRKY TRANSCRIPTION FACTOR 68"/>
    <property type="match status" value="1"/>
</dbReference>
<accession>A0A1S3TQ51</accession>
<keyword evidence="7" id="KW-0812">Transmembrane</keyword>
<dbReference type="OrthoDB" id="1927637at2759"/>
<keyword evidence="4" id="KW-0804">Transcription</keyword>
<evidence type="ECO:0000256" key="7">
    <source>
        <dbReference type="SAM" id="Phobius"/>
    </source>
</evidence>
<feature type="compositionally biased region" description="Polar residues" evidence="6">
    <location>
        <begin position="210"/>
        <end position="220"/>
    </location>
</feature>
<dbReference type="AlphaFoldDB" id="A0A1S3TQ51"/>
<feature type="transmembrane region" description="Helical" evidence="7">
    <location>
        <begin position="67"/>
        <end position="87"/>
    </location>
</feature>
<protein>
    <submittedName>
        <fullName evidence="10">Probable WRKY transcription factor 23</fullName>
    </submittedName>
</protein>
<dbReference type="InterPro" id="IPR003657">
    <property type="entry name" value="WRKY_dom"/>
</dbReference>
<evidence type="ECO:0000259" key="8">
    <source>
        <dbReference type="PROSITE" id="PS50811"/>
    </source>
</evidence>
<sequence>MPPAATLSVPPTNLQLPVAYLVSLFLALTMEHMYVCIHIRSLLLASFTSNSFPQSPFTFFQPTKPRYLSISIYLSFFSFFLSSFIHLTRSIDPIIYLSYLSHCSCSCLNEGFQIGHLRDKYIYMDNNKEMMTMMMMGVKKKEDYAIGSSSFHCNYPFLDFSDDKGSLGFMELLGVQEYSPLLDLPLGSNMEVPQTSDLKEPPQTKKDWTEVTNQQPATPNSSSISSASSEALNDEQKNRTVDQTHDEHKKTKEQLKAKKTNQKRQREPRFAFMTKSEVDHLEDGYRWRKYGQKAVKNSPFPRSYYRCTSVSCNVKKRVERSFSDPSIVVTTYEGQHTHPSPVMGRSNNFGTLMSGSENYMSQYYQQHHQQQLHVDALSSLSFLSPKNVTFPQQTALLSDYGRLQDVVPSHIFKQD</sequence>
<evidence type="ECO:0000256" key="2">
    <source>
        <dbReference type="ARBA" id="ARBA00023015"/>
    </source>
</evidence>
<dbReference type="KEGG" id="vra:106757666"/>
<dbReference type="GeneID" id="106757666"/>
<dbReference type="SMART" id="SM00774">
    <property type="entry name" value="WRKY"/>
    <property type="match status" value="1"/>
</dbReference>
<organism evidence="9 10">
    <name type="scientific">Vigna radiata var. radiata</name>
    <name type="common">Mung bean</name>
    <name type="synonym">Phaseolus aureus</name>
    <dbReference type="NCBI Taxonomy" id="3916"/>
    <lineage>
        <taxon>Eukaryota</taxon>
        <taxon>Viridiplantae</taxon>
        <taxon>Streptophyta</taxon>
        <taxon>Embryophyta</taxon>
        <taxon>Tracheophyta</taxon>
        <taxon>Spermatophyta</taxon>
        <taxon>Magnoliopsida</taxon>
        <taxon>eudicotyledons</taxon>
        <taxon>Gunneridae</taxon>
        <taxon>Pentapetalae</taxon>
        <taxon>rosids</taxon>
        <taxon>fabids</taxon>
        <taxon>Fabales</taxon>
        <taxon>Fabaceae</taxon>
        <taxon>Papilionoideae</taxon>
        <taxon>50 kb inversion clade</taxon>
        <taxon>NPAAA clade</taxon>
        <taxon>indigoferoid/millettioid clade</taxon>
        <taxon>Phaseoleae</taxon>
        <taxon>Vigna</taxon>
    </lineage>
</organism>
<proteinExistence type="predicted"/>
<feature type="compositionally biased region" description="Basic and acidic residues" evidence="6">
    <location>
        <begin position="234"/>
        <end position="256"/>
    </location>
</feature>
<dbReference type="RefSeq" id="XP_014495886.2">
    <property type="nucleotide sequence ID" value="XM_014640400.2"/>
</dbReference>
<gene>
    <name evidence="10" type="primary">LOC106757666</name>
</gene>
<keyword evidence="7" id="KW-1133">Transmembrane helix</keyword>
<feature type="region of interest" description="Disordered" evidence="6">
    <location>
        <begin position="189"/>
        <end position="265"/>
    </location>
</feature>
<name>A0A1S3TQ51_VIGRR</name>
<keyword evidence="9" id="KW-1185">Reference proteome</keyword>
<dbReference type="InterPro" id="IPR036576">
    <property type="entry name" value="WRKY_dom_sf"/>
</dbReference>
<feature type="transmembrane region" description="Helical" evidence="7">
    <location>
        <begin position="20"/>
        <end position="47"/>
    </location>
</feature>